<keyword evidence="3" id="KW-1185">Reference proteome</keyword>
<protein>
    <submittedName>
        <fullName evidence="2">Uncharacterized protein</fullName>
    </submittedName>
</protein>
<proteinExistence type="predicted"/>
<evidence type="ECO:0000256" key="1">
    <source>
        <dbReference type="SAM" id="MobiDB-lite"/>
    </source>
</evidence>
<dbReference type="Proteomes" id="UP001316803">
    <property type="component" value="Unassembled WGS sequence"/>
</dbReference>
<evidence type="ECO:0000313" key="2">
    <source>
        <dbReference type="EMBL" id="KAK5954732.1"/>
    </source>
</evidence>
<comment type="caution">
    <text evidence="2">The sequence shown here is derived from an EMBL/GenBank/DDBJ whole genome shotgun (WGS) entry which is preliminary data.</text>
</comment>
<feature type="region of interest" description="Disordered" evidence="1">
    <location>
        <begin position="88"/>
        <end position="128"/>
    </location>
</feature>
<dbReference type="EMBL" id="JAKLMC020000008">
    <property type="protein sequence ID" value="KAK5954732.1"/>
    <property type="molecule type" value="Genomic_DNA"/>
</dbReference>
<evidence type="ECO:0000313" key="3">
    <source>
        <dbReference type="Proteomes" id="UP001316803"/>
    </source>
</evidence>
<organism evidence="2 3">
    <name type="scientific">Knufia fluminis</name>
    <dbReference type="NCBI Taxonomy" id="191047"/>
    <lineage>
        <taxon>Eukaryota</taxon>
        <taxon>Fungi</taxon>
        <taxon>Dikarya</taxon>
        <taxon>Ascomycota</taxon>
        <taxon>Pezizomycotina</taxon>
        <taxon>Eurotiomycetes</taxon>
        <taxon>Chaetothyriomycetidae</taxon>
        <taxon>Chaetothyriales</taxon>
        <taxon>Trichomeriaceae</taxon>
        <taxon>Knufia</taxon>
    </lineage>
</organism>
<reference evidence="2 3" key="1">
    <citation type="submission" date="2022-12" db="EMBL/GenBank/DDBJ databases">
        <title>Genomic features and morphological characterization of a novel Knufia sp. strain isolated from spacecraft assembly facility.</title>
        <authorList>
            <person name="Teixeira M."/>
            <person name="Chander A.M."/>
            <person name="Stajich J.E."/>
            <person name="Venkateswaran K."/>
        </authorList>
    </citation>
    <scope>NUCLEOTIDE SEQUENCE [LARGE SCALE GENOMIC DNA]</scope>
    <source>
        <strain evidence="2 3">FJI-L2-BK-P2</strain>
    </source>
</reference>
<gene>
    <name evidence="2" type="ORF">OHC33_004456</name>
</gene>
<sequence>MPIRRLTHYHPLLSRRYLSDQAVRRNSNRIFGSLLSRTASEYTKQPQTPKQQAPQAKQLLDQNQGLADCLKSLLNTGKIVFKLEVSHAAKASSRRKATGVEKGVPTEVPGETAERARSPHASKERPEK</sequence>
<dbReference type="AlphaFoldDB" id="A0AAN8EN45"/>
<feature type="compositionally biased region" description="Basic and acidic residues" evidence="1">
    <location>
        <begin position="112"/>
        <end position="128"/>
    </location>
</feature>
<name>A0AAN8EN45_9EURO</name>
<accession>A0AAN8EN45</accession>